<protein>
    <submittedName>
        <fullName evidence="1">Galactose mutarotase</fullName>
    </submittedName>
</protein>
<evidence type="ECO:0000313" key="1">
    <source>
        <dbReference type="EMBL" id="TDL45714.1"/>
    </source>
</evidence>
<dbReference type="Gene3D" id="2.70.98.10">
    <property type="match status" value="1"/>
</dbReference>
<proteinExistence type="predicted"/>
<dbReference type="GO" id="GO:0033499">
    <property type="term" value="P:galactose catabolic process via UDP-galactose, Leloir pathway"/>
    <property type="evidence" value="ECO:0007669"/>
    <property type="project" value="TreeGrafter"/>
</dbReference>
<dbReference type="GO" id="GO:0030246">
    <property type="term" value="F:carbohydrate binding"/>
    <property type="evidence" value="ECO:0007669"/>
    <property type="project" value="InterPro"/>
</dbReference>
<dbReference type="RefSeq" id="WP_133398853.1">
    <property type="nucleotide sequence ID" value="NZ_SMZX01000001.1"/>
</dbReference>
<sequence length="302" mass="33244">MAADPTGTRFTLHTAGVSAEITEVGAALRALRVGEVDLVPDYPDDVPTPAASGIVLVPWPNRIRDGRWEDDGELRQLAITEPKFGNASHGLLRFAPYRAEEQTDAALTLRADVFPQSGYPYHLDNRVTYALEERRLRVTHAITNVGAGDAPVAVGTHPYFRISDVDTADLSLQLEARTWFRLDEQNIPIAEELVDEAHDLSSPRRVGDLSLDVAFAGLPRRDGRIEAHLVAPDSRRLTVWAGEGFEYVQVFTTDRFPGHDVAVAIEPMTAPADAFNSGRSLRRLAPGETWTLEWGVDLTEAD</sequence>
<dbReference type="PANTHER" id="PTHR10091:SF0">
    <property type="entry name" value="GALACTOSE MUTAROTASE"/>
    <property type="match status" value="1"/>
</dbReference>
<accession>A0A4R5YJX4</accession>
<reference evidence="1 2" key="1">
    <citation type="submission" date="2019-03" db="EMBL/GenBank/DDBJ databases">
        <title>Genome Sequencing and Assembly of Various Microbes Isolated from Partially Reclaimed Soil and Acid Mine Drainage (AMD) Site.</title>
        <authorList>
            <person name="Steinbock B."/>
            <person name="Bechtold R."/>
            <person name="Sevigny J.L."/>
            <person name="Thomas D."/>
            <person name="Cuthill L.R."/>
            <person name="Aveiro Johannsen E.J."/>
            <person name="Thomas K."/>
            <person name="Ghosh A."/>
        </authorList>
    </citation>
    <scope>NUCLEOTIDE SEQUENCE [LARGE SCALE GENOMIC DNA]</scope>
    <source>
        <strain evidence="1 2">F-B2</strain>
    </source>
</reference>
<dbReference type="AlphaFoldDB" id="A0A4R5YJX4"/>
<dbReference type="GO" id="GO:0006006">
    <property type="term" value="P:glucose metabolic process"/>
    <property type="evidence" value="ECO:0007669"/>
    <property type="project" value="TreeGrafter"/>
</dbReference>
<dbReference type="InterPro" id="IPR008183">
    <property type="entry name" value="Aldose_1/G6P_1-epimerase"/>
</dbReference>
<dbReference type="STRING" id="273677.BW34_01536"/>
<dbReference type="CDD" id="cd09022">
    <property type="entry name" value="Aldose_epim_Ec_YihR"/>
    <property type="match status" value="1"/>
</dbReference>
<evidence type="ECO:0000313" key="2">
    <source>
        <dbReference type="Proteomes" id="UP000295633"/>
    </source>
</evidence>
<dbReference type="EMBL" id="SMZX01000001">
    <property type="protein sequence ID" value="TDL45714.1"/>
    <property type="molecule type" value="Genomic_DNA"/>
</dbReference>
<organism evidence="1 2">
    <name type="scientific">Microbacterium oleivorans</name>
    <dbReference type="NCBI Taxonomy" id="273677"/>
    <lineage>
        <taxon>Bacteria</taxon>
        <taxon>Bacillati</taxon>
        <taxon>Actinomycetota</taxon>
        <taxon>Actinomycetes</taxon>
        <taxon>Micrococcales</taxon>
        <taxon>Microbacteriaceae</taxon>
        <taxon>Microbacterium</taxon>
    </lineage>
</organism>
<comment type="caution">
    <text evidence="1">The sequence shown here is derived from an EMBL/GenBank/DDBJ whole genome shotgun (WGS) entry which is preliminary data.</text>
</comment>
<dbReference type="InterPro" id="IPR037480">
    <property type="entry name" value="YihR-like"/>
</dbReference>
<dbReference type="Proteomes" id="UP000295633">
    <property type="component" value="Unassembled WGS sequence"/>
</dbReference>
<dbReference type="PANTHER" id="PTHR10091">
    <property type="entry name" value="ALDOSE-1-EPIMERASE"/>
    <property type="match status" value="1"/>
</dbReference>
<dbReference type="InterPro" id="IPR011013">
    <property type="entry name" value="Gal_mutarotase_sf_dom"/>
</dbReference>
<gene>
    <name evidence="1" type="ORF">E2R54_04505</name>
</gene>
<dbReference type="SUPFAM" id="SSF74650">
    <property type="entry name" value="Galactose mutarotase-like"/>
    <property type="match status" value="1"/>
</dbReference>
<dbReference type="GO" id="GO:0004034">
    <property type="term" value="F:aldose 1-epimerase activity"/>
    <property type="evidence" value="ECO:0007669"/>
    <property type="project" value="TreeGrafter"/>
</dbReference>
<dbReference type="Pfam" id="PF01263">
    <property type="entry name" value="Aldose_epim"/>
    <property type="match status" value="1"/>
</dbReference>
<dbReference type="InterPro" id="IPR014718">
    <property type="entry name" value="GH-type_carb-bd"/>
</dbReference>
<name>A0A4R5YJX4_9MICO</name>